<dbReference type="Proteomes" id="UP000694930">
    <property type="component" value="Chromosome 12"/>
</dbReference>
<reference evidence="2" key="1">
    <citation type="journal article" date="2014" name="Nat. Genet.">
        <title>The genome of the stress-tolerant wild tomato species Solanum pennellii.</title>
        <authorList>
            <person name="Bolger A."/>
            <person name="Scossa F."/>
            <person name="Bolger M.E."/>
            <person name="Lanz C."/>
            <person name="Maumus F."/>
            <person name="Tohge T."/>
            <person name="Quesneville H."/>
            <person name="Alseekh S."/>
            <person name="Sorensen I."/>
            <person name="Lichtenstein G."/>
            <person name="Fich E.A."/>
            <person name="Conte M."/>
            <person name="Keller H."/>
            <person name="Schneeberger K."/>
            <person name="Schwacke R."/>
            <person name="Ofner I."/>
            <person name="Vrebalov J."/>
            <person name="Xu Y."/>
            <person name="Osorio S."/>
            <person name="Aflitos S.A."/>
            <person name="Schijlen E."/>
            <person name="Jimenez-Gomez J.M."/>
            <person name="Ryngajllo M."/>
            <person name="Kimura S."/>
            <person name="Kumar R."/>
            <person name="Koenig D."/>
            <person name="Headland L.R."/>
            <person name="Maloof J.N."/>
            <person name="Sinha N."/>
            <person name="van Ham R.C."/>
            <person name="Lankhorst R.K."/>
            <person name="Mao L."/>
            <person name="Vogel A."/>
            <person name="Arsova B."/>
            <person name="Panstruga R."/>
            <person name="Fei Z."/>
            <person name="Rose J.K."/>
            <person name="Zamir D."/>
            <person name="Carrari F."/>
            <person name="Giovannoni J.J."/>
            <person name="Weigel D."/>
            <person name="Usadel B."/>
            <person name="Fernie A.R."/>
        </authorList>
    </citation>
    <scope>NUCLEOTIDE SEQUENCE [LARGE SCALE GENOMIC DNA]</scope>
    <source>
        <strain evidence="2">cv. LA0716</strain>
    </source>
</reference>
<gene>
    <name evidence="3" type="primary">LOC107006404</name>
</gene>
<sequence length="173" mass="19850">MTTHYHPGKTNVVADALTRKAVSMGSLAMLQVRKRPLARDVQSLANSSMRLDISETSKVLAYMEVGLIMEEAHSSRYFIHPGATKMYRDLKQYYWWCRMKRDIVDFVSKCLNCQQVKDEHQKPGCVTQRMPIPEWKWERIAMALWCPSSISYFDAEEVSSGWCSCDSVGLSVT</sequence>
<name>A0ABM1FQZ7_SOLPN</name>
<organism evidence="2 3">
    <name type="scientific">Solanum pennellii</name>
    <name type="common">Tomato</name>
    <name type="synonym">Lycopersicon pennellii</name>
    <dbReference type="NCBI Taxonomy" id="28526"/>
    <lineage>
        <taxon>Eukaryota</taxon>
        <taxon>Viridiplantae</taxon>
        <taxon>Streptophyta</taxon>
        <taxon>Embryophyta</taxon>
        <taxon>Tracheophyta</taxon>
        <taxon>Spermatophyta</taxon>
        <taxon>Magnoliopsida</taxon>
        <taxon>eudicotyledons</taxon>
        <taxon>Gunneridae</taxon>
        <taxon>Pentapetalae</taxon>
        <taxon>asterids</taxon>
        <taxon>lamiids</taxon>
        <taxon>Solanales</taxon>
        <taxon>Solanaceae</taxon>
        <taxon>Solanoideae</taxon>
        <taxon>Solaneae</taxon>
        <taxon>Solanum</taxon>
        <taxon>Solanum subgen. Lycopersicon</taxon>
    </lineage>
</organism>
<evidence type="ECO:0000313" key="3">
    <source>
        <dbReference type="RefSeq" id="XP_015060452.1"/>
    </source>
</evidence>
<evidence type="ECO:0000259" key="1">
    <source>
        <dbReference type="Pfam" id="PF17921"/>
    </source>
</evidence>
<reference evidence="3" key="2">
    <citation type="submission" date="2025-08" db="UniProtKB">
        <authorList>
            <consortium name="RefSeq"/>
        </authorList>
    </citation>
    <scope>IDENTIFICATION</scope>
</reference>
<evidence type="ECO:0000313" key="2">
    <source>
        <dbReference type="Proteomes" id="UP000694930"/>
    </source>
</evidence>
<dbReference type="Pfam" id="PF17921">
    <property type="entry name" value="Integrase_H2C2"/>
    <property type="match status" value="1"/>
</dbReference>
<dbReference type="InterPro" id="IPR052160">
    <property type="entry name" value="Gypsy_RT_Integrase-like"/>
</dbReference>
<dbReference type="Gene3D" id="1.10.340.70">
    <property type="match status" value="1"/>
</dbReference>
<dbReference type="InterPro" id="IPR041588">
    <property type="entry name" value="Integrase_H2C2"/>
</dbReference>
<accession>A0ABM1FQZ7</accession>
<feature type="domain" description="Integrase zinc-binding" evidence="1">
    <location>
        <begin position="67"/>
        <end position="118"/>
    </location>
</feature>
<dbReference type="GeneID" id="107006404"/>
<proteinExistence type="predicted"/>
<keyword evidence="2" id="KW-1185">Reference proteome</keyword>
<dbReference type="PANTHER" id="PTHR47266">
    <property type="entry name" value="ENDONUCLEASE-RELATED"/>
    <property type="match status" value="1"/>
</dbReference>
<protein>
    <submittedName>
        <fullName evidence="3">Uncharacterized protein LOC107006404</fullName>
    </submittedName>
</protein>
<dbReference type="RefSeq" id="XP_015060452.1">
    <property type="nucleotide sequence ID" value="XM_015204966.1"/>
</dbReference>